<feature type="compositionally biased region" description="Basic residues" evidence="10">
    <location>
        <begin position="402"/>
        <end position="412"/>
    </location>
</feature>
<evidence type="ECO:0000256" key="7">
    <source>
        <dbReference type="PROSITE-ProRule" id="PRU00191"/>
    </source>
</evidence>
<dbReference type="InterPro" id="IPR008266">
    <property type="entry name" value="Tyr_kinase_AS"/>
</dbReference>
<dbReference type="PANTHER" id="PTHR24418">
    <property type="entry name" value="TYROSINE-PROTEIN KINASE"/>
    <property type="match status" value="1"/>
</dbReference>
<dbReference type="Gene3D" id="3.30.200.20">
    <property type="entry name" value="Phosphorylase Kinase, domain 1"/>
    <property type="match status" value="1"/>
</dbReference>
<feature type="region of interest" description="Disordered" evidence="10">
    <location>
        <begin position="398"/>
        <end position="421"/>
    </location>
</feature>
<dbReference type="CDD" id="cd00192">
    <property type="entry name" value="PTKc"/>
    <property type="match status" value="1"/>
</dbReference>
<dbReference type="FunFam" id="3.30.200.20:FF:000518">
    <property type="entry name" value="Tyrosine-protein kinase"/>
    <property type="match status" value="1"/>
</dbReference>
<dbReference type="GO" id="GO:0005524">
    <property type="term" value="F:ATP binding"/>
    <property type="evidence" value="ECO:0007669"/>
    <property type="project" value="UniProtKB-UniRule"/>
</dbReference>
<dbReference type="SMART" id="SM00219">
    <property type="entry name" value="TyrKc"/>
    <property type="match status" value="1"/>
</dbReference>
<evidence type="ECO:0000256" key="9">
    <source>
        <dbReference type="RuleBase" id="RU362096"/>
    </source>
</evidence>
<comment type="catalytic activity">
    <reaction evidence="6 9">
        <text>L-tyrosyl-[protein] + ATP = O-phospho-L-tyrosyl-[protein] + ADP + H(+)</text>
        <dbReference type="Rhea" id="RHEA:10596"/>
        <dbReference type="Rhea" id="RHEA-COMP:10136"/>
        <dbReference type="Rhea" id="RHEA-COMP:20101"/>
        <dbReference type="ChEBI" id="CHEBI:15378"/>
        <dbReference type="ChEBI" id="CHEBI:30616"/>
        <dbReference type="ChEBI" id="CHEBI:46858"/>
        <dbReference type="ChEBI" id="CHEBI:61978"/>
        <dbReference type="ChEBI" id="CHEBI:456216"/>
        <dbReference type="EC" id="2.7.10.2"/>
    </reaction>
</comment>
<feature type="domain" description="SH2" evidence="11">
    <location>
        <begin position="17"/>
        <end position="117"/>
    </location>
</feature>
<organism evidence="13 14">
    <name type="scientific">Caenorhabditis auriculariae</name>
    <dbReference type="NCBI Taxonomy" id="2777116"/>
    <lineage>
        <taxon>Eukaryota</taxon>
        <taxon>Metazoa</taxon>
        <taxon>Ecdysozoa</taxon>
        <taxon>Nematoda</taxon>
        <taxon>Chromadorea</taxon>
        <taxon>Rhabditida</taxon>
        <taxon>Rhabditina</taxon>
        <taxon>Rhabditomorpha</taxon>
        <taxon>Rhabditoidea</taxon>
        <taxon>Rhabditidae</taxon>
        <taxon>Peloderinae</taxon>
        <taxon>Caenorhabditis</taxon>
    </lineage>
</organism>
<dbReference type="AlphaFoldDB" id="A0A8S1HVT9"/>
<evidence type="ECO:0000259" key="11">
    <source>
        <dbReference type="PROSITE" id="PS50001"/>
    </source>
</evidence>
<feature type="domain" description="Protein kinase" evidence="12">
    <location>
        <begin position="118"/>
        <end position="382"/>
    </location>
</feature>
<keyword evidence="3 9" id="KW-0418">Kinase</keyword>
<dbReference type="InterPro" id="IPR036860">
    <property type="entry name" value="SH2_dom_sf"/>
</dbReference>
<evidence type="ECO:0000313" key="14">
    <source>
        <dbReference type="Proteomes" id="UP000835052"/>
    </source>
</evidence>
<dbReference type="PROSITE" id="PS50001">
    <property type="entry name" value="SH2"/>
    <property type="match status" value="1"/>
</dbReference>
<comment type="caution">
    <text evidence="13">The sequence shown here is derived from an EMBL/GenBank/DDBJ whole genome shotgun (WGS) entry which is preliminary data.</text>
</comment>
<dbReference type="InterPro" id="IPR001245">
    <property type="entry name" value="Ser-Thr/Tyr_kinase_cat_dom"/>
</dbReference>
<dbReference type="InterPro" id="IPR050198">
    <property type="entry name" value="Non-receptor_tyrosine_kinases"/>
</dbReference>
<keyword evidence="14" id="KW-1185">Reference proteome</keyword>
<evidence type="ECO:0000313" key="13">
    <source>
        <dbReference type="EMBL" id="CAD6199157.1"/>
    </source>
</evidence>
<keyword evidence="2 8" id="KW-0547">Nucleotide-binding</keyword>
<dbReference type="SUPFAM" id="SSF55550">
    <property type="entry name" value="SH2 domain"/>
    <property type="match status" value="1"/>
</dbReference>
<dbReference type="InterPro" id="IPR000719">
    <property type="entry name" value="Prot_kinase_dom"/>
</dbReference>
<dbReference type="PROSITE" id="PS00109">
    <property type="entry name" value="PROTEIN_KINASE_TYR"/>
    <property type="match status" value="1"/>
</dbReference>
<feature type="binding site" evidence="8">
    <location>
        <position position="151"/>
    </location>
    <ligand>
        <name>ATP</name>
        <dbReference type="ChEBI" id="CHEBI:30616"/>
    </ligand>
</feature>
<dbReference type="FunFam" id="3.30.505.10:FF:000051">
    <property type="entry name" value="Tyrosine-protein kinase"/>
    <property type="match status" value="1"/>
</dbReference>
<dbReference type="Gene3D" id="3.30.505.10">
    <property type="entry name" value="SH2 domain"/>
    <property type="match status" value="1"/>
</dbReference>
<dbReference type="PRINTS" id="PR00109">
    <property type="entry name" value="TYRKINASE"/>
</dbReference>
<evidence type="ECO:0000256" key="1">
    <source>
        <dbReference type="ARBA" id="ARBA00022679"/>
    </source>
</evidence>
<dbReference type="SMART" id="SM00252">
    <property type="entry name" value="SH2"/>
    <property type="match status" value="1"/>
</dbReference>
<dbReference type="CDD" id="cd10361">
    <property type="entry name" value="SH2_Fps_family"/>
    <property type="match status" value="1"/>
</dbReference>
<dbReference type="InterPro" id="IPR000980">
    <property type="entry name" value="SH2"/>
</dbReference>
<evidence type="ECO:0000256" key="3">
    <source>
        <dbReference type="ARBA" id="ARBA00022777"/>
    </source>
</evidence>
<dbReference type="PROSITE" id="PS50011">
    <property type="entry name" value="PROTEIN_KINASE_DOM"/>
    <property type="match status" value="1"/>
</dbReference>
<dbReference type="InterPro" id="IPR020635">
    <property type="entry name" value="Tyr_kinase_cat_dom"/>
</dbReference>
<dbReference type="SUPFAM" id="SSF56112">
    <property type="entry name" value="Protein kinase-like (PK-like)"/>
    <property type="match status" value="1"/>
</dbReference>
<dbReference type="PRINTS" id="PR00401">
    <property type="entry name" value="SH2DOMAIN"/>
</dbReference>
<keyword evidence="1 9" id="KW-0808">Transferase</keyword>
<dbReference type="PROSITE" id="PS00107">
    <property type="entry name" value="PROTEIN_KINASE_ATP"/>
    <property type="match status" value="1"/>
</dbReference>
<evidence type="ECO:0000259" key="12">
    <source>
        <dbReference type="PROSITE" id="PS50011"/>
    </source>
</evidence>
<dbReference type="InterPro" id="IPR017441">
    <property type="entry name" value="Protein_kinase_ATP_BS"/>
</dbReference>
<evidence type="ECO:0000256" key="6">
    <source>
        <dbReference type="ARBA" id="ARBA00051245"/>
    </source>
</evidence>
<accession>A0A8S1HVT9</accession>
<dbReference type="Pfam" id="PF00017">
    <property type="entry name" value="SH2"/>
    <property type="match status" value="1"/>
</dbReference>
<comment type="similarity">
    <text evidence="9">Belongs to the protein kinase superfamily. Tyr protein kinase family.</text>
</comment>
<evidence type="ECO:0000256" key="5">
    <source>
        <dbReference type="ARBA" id="ARBA00023137"/>
    </source>
</evidence>
<evidence type="ECO:0000256" key="8">
    <source>
        <dbReference type="PROSITE-ProRule" id="PRU10141"/>
    </source>
</evidence>
<proteinExistence type="inferred from homology"/>
<dbReference type="GO" id="GO:0004715">
    <property type="term" value="F:non-membrane spanning protein tyrosine kinase activity"/>
    <property type="evidence" value="ECO:0007669"/>
    <property type="project" value="UniProtKB-EC"/>
</dbReference>
<evidence type="ECO:0000256" key="2">
    <source>
        <dbReference type="ARBA" id="ARBA00022741"/>
    </source>
</evidence>
<dbReference type="EMBL" id="CAJGYM010000158">
    <property type="protein sequence ID" value="CAD6199157.1"/>
    <property type="molecule type" value="Genomic_DNA"/>
</dbReference>
<dbReference type="Gene3D" id="1.10.510.10">
    <property type="entry name" value="Transferase(Phosphotransferase) domain 1"/>
    <property type="match status" value="1"/>
</dbReference>
<sequence length="421" mass="48052">MSASLSRQEKRLEQELWYHGLLPREDIKAMLRNNGDFLVRVTEPVVGSPRQYVLSVMWNKDLDENHAVKHFLIAYMGQKYSIEKYSFDSIAQMVEHHLITKESITKATESWELDHDMIEVRKKLGEGAFGEVSMGVLKLKSSRRTIPVAIKLAKLEKLTKEQIKEIMREARMMRHFDHPNVVRFFGVAAGQEPLMVVMELASNGALDSFLSKNEQSLEKKNEMILQAAWGLEYLHMKNVLHRDIAARNCLYGDGKVKIADFGLSREGTIYQMDPSRRVPIRWLAVETLRTQIYSQKTDVWSYGIMCWEIYNNGLEPYPGMTVVEVNNQVREGYRMELPSNVNPDIVGLVKTKCWSENPNDRNSMKELAKSLERITGTARPNFNAISMAWLAELTGAAGAAKSTKRGVRKSKVPKGLSNNNE</sequence>
<keyword evidence="7" id="KW-0727">SH2 domain</keyword>
<dbReference type="Pfam" id="PF07714">
    <property type="entry name" value="PK_Tyr_Ser-Thr"/>
    <property type="match status" value="1"/>
</dbReference>
<keyword evidence="4 8" id="KW-0067">ATP-binding</keyword>
<keyword evidence="5 9" id="KW-0829">Tyrosine-protein kinase</keyword>
<dbReference type="Proteomes" id="UP000835052">
    <property type="component" value="Unassembled WGS sequence"/>
</dbReference>
<dbReference type="EC" id="2.7.10.2" evidence="9"/>
<evidence type="ECO:0000256" key="10">
    <source>
        <dbReference type="SAM" id="MobiDB-lite"/>
    </source>
</evidence>
<reference evidence="13" key="1">
    <citation type="submission" date="2020-10" db="EMBL/GenBank/DDBJ databases">
        <authorList>
            <person name="Kikuchi T."/>
        </authorList>
    </citation>
    <scope>NUCLEOTIDE SEQUENCE</scope>
    <source>
        <strain evidence="13">NKZ352</strain>
    </source>
</reference>
<evidence type="ECO:0000256" key="4">
    <source>
        <dbReference type="ARBA" id="ARBA00022840"/>
    </source>
</evidence>
<dbReference type="InterPro" id="IPR011009">
    <property type="entry name" value="Kinase-like_dom_sf"/>
</dbReference>
<protein>
    <recommendedName>
        <fullName evidence="9">Tyrosine-protein kinase</fullName>
        <ecNumber evidence="9">2.7.10.2</ecNumber>
    </recommendedName>
</protein>
<dbReference type="InterPro" id="IPR035849">
    <property type="entry name" value="Fes/Fps/Fer_SH2"/>
</dbReference>
<gene>
    <name evidence="13" type="ORF">CAUJ_LOCUS15061</name>
</gene>
<name>A0A8S1HVT9_9PELO</name>
<dbReference type="OrthoDB" id="3256376at2759"/>